<reference evidence="1" key="1">
    <citation type="submission" date="2014-09" db="EMBL/GenBank/DDBJ databases">
        <authorList>
            <person name="Magalhaes I.L.F."/>
            <person name="Oliveira U."/>
            <person name="Santos F.R."/>
            <person name="Vidigal T.H.D.A."/>
            <person name="Brescovit A.D."/>
            <person name="Santos A.J."/>
        </authorList>
    </citation>
    <scope>NUCLEOTIDE SEQUENCE</scope>
    <source>
        <tissue evidence="1">Shoot tissue taken approximately 20 cm above the soil surface</tissue>
    </source>
</reference>
<accession>A0A0A9HHI1</accession>
<protein>
    <submittedName>
        <fullName evidence="1">Uncharacterized protein</fullName>
    </submittedName>
</protein>
<dbReference type="EMBL" id="GBRH01163570">
    <property type="protein sequence ID" value="JAE34326.1"/>
    <property type="molecule type" value="Transcribed_RNA"/>
</dbReference>
<name>A0A0A9HHI1_ARUDO</name>
<sequence>MDRERSLSSESRWKRFQIFLPNMKDISE</sequence>
<proteinExistence type="predicted"/>
<evidence type="ECO:0000313" key="1">
    <source>
        <dbReference type="EMBL" id="JAE34326.1"/>
    </source>
</evidence>
<organism evidence="1">
    <name type="scientific">Arundo donax</name>
    <name type="common">Giant reed</name>
    <name type="synonym">Donax arundinaceus</name>
    <dbReference type="NCBI Taxonomy" id="35708"/>
    <lineage>
        <taxon>Eukaryota</taxon>
        <taxon>Viridiplantae</taxon>
        <taxon>Streptophyta</taxon>
        <taxon>Embryophyta</taxon>
        <taxon>Tracheophyta</taxon>
        <taxon>Spermatophyta</taxon>
        <taxon>Magnoliopsida</taxon>
        <taxon>Liliopsida</taxon>
        <taxon>Poales</taxon>
        <taxon>Poaceae</taxon>
        <taxon>PACMAD clade</taxon>
        <taxon>Arundinoideae</taxon>
        <taxon>Arundineae</taxon>
        <taxon>Arundo</taxon>
    </lineage>
</organism>
<dbReference type="AlphaFoldDB" id="A0A0A9HHI1"/>
<reference evidence="1" key="2">
    <citation type="journal article" date="2015" name="Data Brief">
        <title>Shoot transcriptome of the giant reed, Arundo donax.</title>
        <authorList>
            <person name="Barrero R.A."/>
            <person name="Guerrero F.D."/>
            <person name="Moolhuijzen P."/>
            <person name="Goolsby J.A."/>
            <person name="Tidwell J."/>
            <person name="Bellgard S.E."/>
            <person name="Bellgard M.I."/>
        </authorList>
    </citation>
    <scope>NUCLEOTIDE SEQUENCE</scope>
    <source>
        <tissue evidence="1">Shoot tissue taken approximately 20 cm above the soil surface</tissue>
    </source>
</reference>